<evidence type="ECO:0000313" key="1">
    <source>
        <dbReference type="EMBL" id="DAG00928.1"/>
    </source>
</evidence>
<reference evidence="1" key="1">
    <citation type="journal article" date="2021" name="Proc. Natl. Acad. Sci. U.S.A.">
        <title>A Catalog of Tens of Thousands of Viruses from Human Metagenomes Reveals Hidden Associations with Chronic Diseases.</title>
        <authorList>
            <person name="Tisza M.J."/>
            <person name="Buck C.B."/>
        </authorList>
    </citation>
    <scope>NUCLEOTIDE SEQUENCE</scope>
    <source>
        <strain evidence="1">CtelJ1</strain>
    </source>
</reference>
<accession>A0A8S5V2F3</accession>
<sequence>MKKPMLQMIEDLIDFLPEKDIPIAKRLLKERKLEDLVDLISSALFKVEKVLSGKSKGNEQYDKYFDENSENLMGLQKLYSEASMYSELVNGDIVDPDDDDDYGIVVNDLNSDSFCEEDVIW</sequence>
<proteinExistence type="predicted"/>
<dbReference type="EMBL" id="BK016184">
    <property type="protein sequence ID" value="DAG00928.1"/>
    <property type="molecule type" value="Genomic_DNA"/>
</dbReference>
<name>A0A8S5V2F3_9CAUD</name>
<organism evidence="1">
    <name type="scientific">CrAss-like virus sp. ctelJ1</name>
    <dbReference type="NCBI Taxonomy" id="2825838"/>
    <lineage>
        <taxon>Viruses</taxon>
        <taxon>Duplodnaviria</taxon>
        <taxon>Heunggongvirae</taxon>
        <taxon>Uroviricota</taxon>
        <taxon>Caudoviricetes</taxon>
        <taxon>Crassvirales</taxon>
    </lineage>
</organism>
<protein>
    <submittedName>
        <fullName evidence="1">Uncharacterized protein</fullName>
    </submittedName>
</protein>